<dbReference type="PANTHER" id="PTHR24381">
    <property type="entry name" value="ZINC FINGER PROTEIN"/>
    <property type="match status" value="1"/>
</dbReference>
<keyword evidence="3" id="KW-0677">Repeat</keyword>
<keyword evidence="8" id="KW-0539">Nucleus</keyword>
<dbReference type="PANTHER" id="PTHR24381:SF393">
    <property type="entry name" value="CHROMATIN-LINKED ADAPTOR FOR MSL PROTEINS, ISOFORM B"/>
    <property type="match status" value="1"/>
</dbReference>
<dbReference type="InterPro" id="IPR013087">
    <property type="entry name" value="Znf_C2H2_type"/>
</dbReference>
<dbReference type="GO" id="GO:0000977">
    <property type="term" value="F:RNA polymerase II transcription regulatory region sequence-specific DNA binding"/>
    <property type="evidence" value="ECO:0007669"/>
    <property type="project" value="TreeGrafter"/>
</dbReference>
<name>A0A7K6Z958_ALCTO</name>
<evidence type="ECO:0000256" key="4">
    <source>
        <dbReference type="ARBA" id="ARBA00022771"/>
    </source>
</evidence>
<gene>
    <name evidence="12" type="primary">Znf714</name>
    <name evidence="12" type="ORF">ALCTOR_R15571</name>
</gene>
<feature type="domain" description="C2H2-type" evidence="11">
    <location>
        <begin position="77"/>
        <end position="92"/>
    </location>
</feature>
<feature type="compositionally biased region" description="Acidic residues" evidence="10">
    <location>
        <begin position="20"/>
        <end position="32"/>
    </location>
</feature>
<dbReference type="GO" id="GO:0005634">
    <property type="term" value="C:nucleus"/>
    <property type="evidence" value="ECO:0007669"/>
    <property type="project" value="UniProtKB-SubCell"/>
</dbReference>
<feature type="compositionally biased region" description="Basic and acidic residues" evidence="10">
    <location>
        <begin position="1"/>
        <end position="10"/>
    </location>
</feature>
<feature type="non-terminal residue" evidence="12">
    <location>
        <position position="92"/>
    </location>
</feature>
<dbReference type="Gene3D" id="3.30.160.60">
    <property type="entry name" value="Classic Zinc Finger"/>
    <property type="match status" value="2"/>
</dbReference>
<keyword evidence="5" id="KW-0862">Zinc</keyword>
<feature type="region of interest" description="Disordered" evidence="10">
    <location>
        <begin position="1"/>
        <end position="76"/>
    </location>
</feature>
<sequence length="92" mass="10236">FAWSSHLDRHMRTHAAAPPYEDEEDGEAEEEPPPPPQKCADCGKRLNHQTDPQRFKHKGTQTPPAGAEPTGSPPRPYHCEQCGKCFSQSSNL</sequence>
<evidence type="ECO:0000313" key="13">
    <source>
        <dbReference type="Proteomes" id="UP000536033"/>
    </source>
</evidence>
<dbReference type="PROSITE" id="PS50157">
    <property type="entry name" value="ZINC_FINGER_C2H2_2"/>
    <property type="match status" value="1"/>
</dbReference>
<evidence type="ECO:0000256" key="1">
    <source>
        <dbReference type="ARBA" id="ARBA00004123"/>
    </source>
</evidence>
<keyword evidence="6" id="KW-0805">Transcription regulation</keyword>
<protein>
    <submittedName>
        <fullName evidence="12">ZN714 protein</fullName>
    </submittedName>
</protein>
<comment type="caution">
    <text evidence="12">The sequence shown here is derived from an EMBL/GenBank/DDBJ whole genome shotgun (WGS) entry which is preliminary data.</text>
</comment>
<dbReference type="GO" id="GO:0008270">
    <property type="term" value="F:zinc ion binding"/>
    <property type="evidence" value="ECO:0007669"/>
    <property type="project" value="UniProtKB-KW"/>
</dbReference>
<dbReference type="SUPFAM" id="SSF57667">
    <property type="entry name" value="beta-beta-alpha zinc fingers"/>
    <property type="match status" value="1"/>
</dbReference>
<evidence type="ECO:0000256" key="9">
    <source>
        <dbReference type="PROSITE-ProRule" id="PRU00042"/>
    </source>
</evidence>
<keyword evidence="7" id="KW-0804">Transcription</keyword>
<evidence type="ECO:0000256" key="10">
    <source>
        <dbReference type="SAM" id="MobiDB-lite"/>
    </source>
</evidence>
<dbReference type="AlphaFoldDB" id="A0A7K6Z958"/>
<comment type="subcellular location">
    <subcellularLocation>
        <location evidence="1">Nucleus</location>
    </subcellularLocation>
</comment>
<evidence type="ECO:0000256" key="3">
    <source>
        <dbReference type="ARBA" id="ARBA00022737"/>
    </source>
</evidence>
<dbReference type="FunFam" id="3.30.160.60:FF:000012">
    <property type="entry name" value="RB-associated KRAB zinc finger protein-like"/>
    <property type="match status" value="1"/>
</dbReference>
<accession>A0A7K6Z958</accession>
<organism evidence="12 13">
    <name type="scientific">Alca torda</name>
    <name type="common">Razorbill</name>
    <dbReference type="NCBI Taxonomy" id="28689"/>
    <lineage>
        <taxon>Eukaryota</taxon>
        <taxon>Metazoa</taxon>
        <taxon>Chordata</taxon>
        <taxon>Craniata</taxon>
        <taxon>Vertebrata</taxon>
        <taxon>Euteleostomi</taxon>
        <taxon>Archelosauria</taxon>
        <taxon>Archosauria</taxon>
        <taxon>Dinosauria</taxon>
        <taxon>Saurischia</taxon>
        <taxon>Theropoda</taxon>
        <taxon>Coelurosauria</taxon>
        <taxon>Aves</taxon>
        <taxon>Neognathae</taxon>
        <taxon>Neoaves</taxon>
        <taxon>Charadriiformes</taxon>
        <taxon>Alcidae</taxon>
        <taxon>Alca</taxon>
    </lineage>
</organism>
<keyword evidence="4 9" id="KW-0863">Zinc-finger</keyword>
<evidence type="ECO:0000313" key="12">
    <source>
        <dbReference type="EMBL" id="NWX80482.1"/>
    </source>
</evidence>
<proteinExistence type="predicted"/>
<evidence type="ECO:0000256" key="8">
    <source>
        <dbReference type="ARBA" id="ARBA00023242"/>
    </source>
</evidence>
<feature type="non-terminal residue" evidence="12">
    <location>
        <position position="1"/>
    </location>
</feature>
<dbReference type="Proteomes" id="UP000536033">
    <property type="component" value="Unassembled WGS sequence"/>
</dbReference>
<dbReference type="InterPro" id="IPR036236">
    <property type="entry name" value="Znf_C2H2_sf"/>
</dbReference>
<dbReference type="GO" id="GO:0000981">
    <property type="term" value="F:DNA-binding transcription factor activity, RNA polymerase II-specific"/>
    <property type="evidence" value="ECO:0007669"/>
    <property type="project" value="TreeGrafter"/>
</dbReference>
<keyword evidence="2" id="KW-0479">Metal-binding</keyword>
<evidence type="ECO:0000256" key="2">
    <source>
        <dbReference type="ARBA" id="ARBA00022723"/>
    </source>
</evidence>
<evidence type="ECO:0000256" key="5">
    <source>
        <dbReference type="ARBA" id="ARBA00022833"/>
    </source>
</evidence>
<evidence type="ECO:0000256" key="7">
    <source>
        <dbReference type="ARBA" id="ARBA00023163"/>
    </source>
</evidence>
<keyword evidence="13" id="KW-1185">Reference proteome</keyword>
<evidence type="ECO:0000259" key="11">
    <source>
        <dbReference type="PROSITE" id="PS50157"/>
    </source>
</evidence>
<dbReference type="EMBL" id="VZSD01023330">
    <property type="protein sequence ID" value="NWX80482.1"/>
    <property type="molecule type" value="Genomic_DNA"/>
</dbReference>
<evidence type="ECO:0000256" key="6">
    <source>
        <dbReference type="ARBA" id="ARBA00023015"/>
    </source>
</evidence>
<reference evidence="12 13" key="1">
    <citation type="submission" date="2019-09" db="EMBL/GenBank/DDBJ databases">
        <title>Bird 10,000 Genomes (B10K) Project - Family phase.</title>
        <authorList>
            <person name="Zhang G."/>
        </authorList>
    </citation>
    <scope>NUCLEOTIDE SEQUENCE [LARGE SCALE GENOMIC DNA]</scope>
    <source>
        <strain evidence="12">OUT-0003</strain>
        <tissue evidence="12">Muscle</tissue>
    </source>
</reference>